<feature type="region of interest" description="Disordered" evidence="1">
    <location>
        <begin position="39"/>
        <end position="73"/>
    </location>
</feature>
<dbReference type="EMBL" id="OZ035844">
    <property type="protein sequence ID" value="CAL1598656.1"/>
    <property type="molecule type" value="Genomic_DNA"/>
</dbReference>
<evidence type="ECO:0000256" key="1">
    <source>
        <dbReference type="SAM" id="MobiDB-lite"/>
    </source>
</evidence>
<keyword evidence="3" id="KW-1185">Reference proteome</keyword>
<sequence>MRAVLRTASRWHCLDSERSCSEETAPAVRESTVRPVPLPLSVLGRGGGRDSLLPPGDSCGTPRVDFQDMNRPDNIQQDTLDRELCEESLVVVG</sequence>
<evidence type="ECO:0000313" key="2">
    <source>
        <dbReference type="EMBL" id="CAL1598656.1"/>
    </source>
</evidence>
<dbReference type="Proteomes" id="UP001497482">
    <property type="component" value="Chromosome 22"/>
</dbReference>
<gene>
    <name evidence="2" type="ORF">KC01_LOCUS27020</name>
</gene>
<organism evidence="2 3">
    <name type="scientific">Knipowitschia caucasica</name>
    <name type="common">Caucasian dwarf goby</name>
    <name type="synonym">Pomatoschistus caucasicus</name>
    <dbReference type="NCBI Taxonomy" id="637954"/>
    <lineage>
        <taxon>Eukaryota</taxon>
        <taxon>Metazoa</taxon>
        <taxon>Chordata</taxon>
        <taxon>Craniata</taxon>
        <taxon>Vertebrata</taxon>
        <taxon>Euteleostomi</taxon>
        <taxon>Actinopterygii</taxon>
        <taxon>Neopterygii</taxon>
        <taxon>Teleostei</taxon>
        <taxon>Neoteleostei</taxon>
        <taxon>Acanthomorphata</taxon>
        <taxon>Gobiaria</taxon>
        <taxon>Gobiiformes</taxon>
        <taxon>Gobioidei</taxon>
        <taxon>Gobiidae</taxon>
        <taxon>Gobiinae</taxon>
        <taxon>Knipowitschia</taxon>
    </lineage>
</organism>
<protein>
    <submittedName>
        <fullName evidence="2">Uncharacterized protein</fullName>
    </submittedName>
</protein>
<proteinExistence type="predicted"/>
<accession>A0AAV2LB13</accession>
<dbReference type="AlphaFoldDB" id="A0AAV2LB13"/>
<name>A0AAV2LB13_KNICA</name>
<reference evidence="2 3" key="1">
    <citation type="submission" date="2024-04" db="EMBL/GenBank/DDBJ databases">
        <authorList>
            <person name="Waldvogel A.-M."/>
            <person name="Schoenle A."/>
        </authorList>
    </citation>
    <scope>NUCLEOTIDE SEQUENCE [LARGE SCALE GENOMIC DNA]</scope>
</reference>
<evidence type="ECO:0000313" key="3">
    <source>
        <dbReference type="Proteomes" id="UP001497482"/>
    </source>
</evidence>